<dbReference type="Pfam" id="PF02525">
    <property type="entry name" value="Flavodoxin_2"/>
    <property type="match status" value="1"/>
</dbReference>
<feature type="domain" description="Flavodoxin-like fold" evidence="2">
    <location>
        <begin position="2"/>
        <end position="170"/>
    </location>
</feature>
<proteinExistence type="predicted"/>
<dbReference type="Gene3D" id="3.40.50.360">
    <property type="match status" value="1"/>
</dbReference>
<evidence type="ECO:0000313" key="5">
    <source>
        <dbReference type="Proteomes" id="UP000262582"/>
    </source>
</evidence>
<dbReference type="PANTHER" id="PTHR47307">
    <property type="entry name" value="GLUTATHIONE-REGULATED POTASSIUM-EFFLUX SYSTEM ANCILLARY PROTEIN KEFG"/>
    <property type="match status" value="1"/>
</dbReference>
<dbReference type="RefSeq" id="WP_118916004.1">
    <property type="nucleotide sequence ID" value="NZ_CP032097.1"/>
</dbReference>
<dbReference type="OrthoDB" id="9798454at2"/>
<dbReference type="InterPro" id="IPR003680">
    <property type="entry name" value="Flavodoxin_fold"/>
</dbReference>
<dbReference type="Proteomes" id="UP000262582">
    <property type="component" value="Chromosome"/>
</dbReference>
<keyword evidence="1" id="KW-0560">Oxidoreductase</keyword>
<dbReference type="PANTHER" id="PTHR47307:SF1">
    <property type="entry name" value="GLUTATHIONE-REGULATED POTASSIUM-EFFLUX SYSTEM ANCILLARY PROTEIN KEFG"/>
    <property type="match status" value="1"/>
</dbReference>
<keyword evidence="5" id="KW-1185">Reference proteome</keyword>
<dbReference type="SUPFAM" id="SSF52218">
    <property type="entry name" value="Flavoproteins"/>
    <property type="match status" value="1"/>
</dbReference>
<accession>A0A347U4H2</accession>
<dbReference type="EMBL" id="CP032097">
    <property type="protein sequence ID" value="AXX93750.1"/>
    <property type="molecule type" value="Genomic_DNA"/>
</dbReference>
<dbReference type="KEGG" id="aell:AELL_0043"/>
<evidence type="ECO:0000259" key="2">
    <source>
        <dbReference type="Pfam" id="PF02525"/>
    </source>
</evidence>
<dbReference type="AlphaFoldDB" id="A0A347U4H2"/>
<reference evidence="4 6" key="1">
    <citation type="submission" date="2017-09" db="EMBL/GenBank/DDBJ databases">
        <title>Genomics of the genus Arcobacter.</title>
        <authorList>
            <person name="Perez-Cataluna A."/>
            <person name="Figueras M.J."/>
            <person name="Salas-Masso N."/>
        </authorList>
    </citation>
    <scope>NUCLEOTIDE SEQUENCE [LARGE SCALE GENOMIC DNA]</scope>
    <source>
        <strain evidence="4 6">CECT 7837</strain>
    </source>
</reference>
<dbReference type="Proteomes" id="UP000290588">
    <property type="component" value="Unassembled WGS sequence"/>
</dbReference>
<dbReference type="GO" id="GO:0009055">
    <property type="term" value="F:electron transfer activity"/>
    <property type="evidence" value="ECO:0007669"/>
    <property type="project" value="TreeGrafter"/>
</dbReference>
<dbReference type="InterPro" id="IPR029039">
    <property type="entry name" value="Flavoprotein-like_sf"/>
</dbReference>
<sequence>MKKILVNLVHPNIENSVVNKKLINAISNLENVTINNLYTNYPEFKIDVKKEQELLLNHDVIVFQFPMYWFSSPALLKEWFDLVLEYDFAYAANYKLENKAFAVAVSCGGEEKAFSETGKDKKSVEEFLSPFLGTANYIKMDYKKPFISYGTEYKLTEEALNKYTKAYVEYINQLSK</sequence>
<dbReference type="GO" id="GO:0003955">
    <property type="term" value="F:NAD(P)H dehydrogenase (quinone) activity"/>
    <property type="evidence" value="ECO:0007669"/>
    <property type="project" value="TreeGrafter"/>
</dbReference>
<evidence type="ECO:0000256" key="1">
    <source>
        <dbReference type="ARBA" id="ARBA00023002"/>
    </source>
</evidence>
<dbReference type="EMBL" id="NXIG01000001">
    <property type="protein sequence ID" value="RXI32946.1"/>
    <property type="molecule type" value="Genomic_DNA"/>
</dbReference>
<reference evidence="3 5" key="2">
    <citation type="submission" date="2018-08" db="EMBL/GenBank/DDBJ databases">
        <title>Complete genome of the Arcobacter ellisii type strain LMG 26155.</title>
        <authorList>
            <person name="Miller W.G."/>
            <person name="Yee E."/>
            <person name="Bono J.L."/>
        </authorList>
    </citation>
    <scope>NUCLEOTIDE SEQUENCE [LARGE SCALE GENOMIC DNA]</scope>
    <source>
        <strain evidence="3 5">LMG 26155</strain>
    </source>
</reference>
<dbReference type="InterPro" id="IPR046980">
    <property type="entry name" value="KefG/KefF"/>
</dbReference>
<evidence type="ECO:0000313" key="6">
    <source>
        <dbReference type="Proteomes" id="UP000290588"/>
    </source>
</evidence>
<dbReference type="GO" id="GO:0010181">
    <property type="term" value="F:FMN binding"/>
    <property type="evidence" value="ECO:0007669"/>
    <property type="project" value="TreeGrafter"/>
</dbReference>
<gene>
    <name evidence="3" type="ORF">AELL_0043</name>
    <name evidence="4" type="ORF">CP962_00645</name>
</gene>
<name>A0A347U4H2_9BACT</name>
<evidence type="ECO:0000313" key="3">
    <source>
        <dbReference type="EMBL" id="AXX93750.1"/>
    </source>
</evidence>
<protein>
    <submittedName>
        <fullName evidence="3">Flavodoxin-like fold domain-containing protein</fullName>
    </submittedName>
    <submittedName>
        <fullName evidence="4">General stress protein</fullName>
    </submittedName>
</protein>
<evidence type="ECO:0000313" key="4">
    <source>
        <dbReference type="EMBL" id="RXI32946.1"/>
    </source>
</evidence>
<organism evidence="4 6">
    <name type="scientific">Arcobacter ellisii</name>
    <dbReference type="NCBI Taxonomy" id="913109"/>
    <lineage>
        <taxon>Bacteria</taxon>
        <taxon>Pseudomonadati</taxon>
        <taxon>Campylobacterota</taxon>
        <taxon>Epsilonproteobacteria</taxon>
        <taxon>Campylobacterales</taxon>
        <taxon>Arcobacteraceae</taxon>
        <taxon>Arcobacter</taxon>
    </lineage>
</organism>